<proteinExistence type="predicted"/>
<dbReference type="EMBL" id="LR794158">
    <property type="protein sequence ID" value="CAB3976495.1"/>
    <property type="molecule type" value="Genomic_DNA"/>
</dbReference>
<accession>A0A6J5JX41</accession>
<dbReference type="GO" id="GO:0006979">
    <property type="term" value="P:response to oxidative stress"/>
    <property type="evidence" value="ECO:0007669"/>
    <property type="project" value="TreeGrafter"/>
</dbReference>
<dbReference type="CDD" id="cd07034">
    <property type="entry name" value="TPP_PYR_PFOR_IOR-alpha_like"/>
    <property type="match status" value="1"/>
</dbReference>
<evidence type="ECO:0000256" key="1">
    <source>
        <dbReference type="ARBA" id="ARBA00023002"/>
    </source>
</evidence>
<evidence type="ECO:0000259" key="2">
    <source>
        <dbReference type="Pfam" id="PF01558"/>
    </source>
</evidence>
<dbReference type="Gene3D" id="3.40.50.970">
    <property type="match status" value="1"/>
</dbReference>
<dbReference type="AlphaFoldDB" id="A0A6J5JX41"/>
<keyword evidence="5" id="KW-1185">Reference proteome</keyword>
<dbReference type="NCBIfam" id="TIGR03710">
    <property type="entry name" value="OAFO_sf"/>
    <property type="match status" value="1"/>
</dbReference>
<dbReference type="Pfam" id="PF01558">
    <property type="entry name" value="POR"/>
    <property type="match status" value="1"/>
</dbReference>
<dbReference type="KEGG" id="acil:ESZ_00305"/>
<feature type="domain" description="Pyruvate flavodoxin/ferredoxin oxidoreductase pyrimidine binding" evidence="3">
    <location>
        <begin position="258"/>
        <end position="417"/>
    </location>
</feature>
<dbReference type="GO" id="GO:0047553">
    <property type="term" value="F:2-oxoglutarate synthase activity"/>
    <property type="evidence" value="ECO:0007669"/>
    <property type="project" value="UniProtKB-EC"/>
</dbReference>
<dbReference type="Gene3D" id="3.40.50.920">
    <property type="match status" value="1"/>
</dbReference>
<dbReference type="Pfam" id="PF01855">
    <property type="entry name" value="POR_N"/>
    <property type="match status" value="1"/>
</dbReference>
<dbReference type="InterPro" id="IPR050722">
    <property type="entry name" value="Pyruvate:ferred/Flavod_OxRd"/>
</dbReference>
<gene>
    <name evidence="4" type="primary">korA</name>
    <name evidence="4" type="ORF">ESZ_00305</name>
</gene>
<keyword evidence="1 4" id="KW-0560">Oxidoreductase</keyword>
<organism evidence="4 5">
    <name type="scientific">Candidatus Azoamicus ciliaticola</name>
    <dbReference type="NCBI Taxonomy" id="2652803"/>
    <lineage>
        <taxon>Bacteria</taxon>
        <taxon>Pseudomonadati</taxon>
        <taxon>Pseudomonadota</taxon>
        <taxon>Gammaproteobacteria</taxon>
        <taxon>Candidatus Azoamicaceae</taxon>
        <taxon>Candidatus Azoamicus</taxon>
    </lineage>
</organism>
<dbReference type="InterPro" id="IPR019752">
    <property type="entry name" value="Pyrv/ketoisovalerate_OxRed_cat"/>
</dbReference>
<dbReference type="Proteomes" id="UP000509549">
    <property type="component" value="Chromosome"/>
</dbReference>
<dbReference type="InterPro" id="IPR002869">
    <property type="entry name" value="Pyrv_flavodox_OxRed_cen"/>
</dbReference>
<dbReference type="SUPFAM" id="SSF53323">
    <property type="entry name" value="Pyruvate-ferredoxin oxidoreductase, PFOR, domain III"/>
    <property type="match status" value="1"/>
</dbReference>
<sequence length="594" mass="65468">MGKLLLDKVVIRFAGDSGDGIQLIGNQFSDSSVIKSGNDVYTLVEYPSEIRAPAGSISGISGFQVTISSKKIFSFDNEVDSLVVFNPAALKISLNMLKLGGILFVDSDSFNDKNFKKAGYVSNPLTDESISNFKLVSIPITTLTYACVKDIINVVSKAKKCKNFFALGVICWVYDRSLDGIIDWLKKKFGDSDLFFANEKVLRAGYNYCSTIELFNNQFFIPALKLYGKDDKLVKISGNKAFAIGAITSSFLLKLPLFSANYPITPASDIFHELANYIDESIRVFQLEDEISAICSVIGASYGGSLAFTCTSGPGLDLMQEGLGLAIMANLPLILIDVQRCGPSTGIPTKSEQTDLLASIFGRHGESSVVVLAPNSPSDCFWTIIEASYLSIISLSPVIILSDANLANSSELWKVPCLLEIKKWSLVDFDNFYKSFNWNVPGKEGDVICIGGLERDVITGNVSHDPINHSLMVEKRHKKILNLVNYIEDVSVIGNLGGKVLIITWGSVFGLVRSLYDEMNKVFSLVCLRHLNPFPKNLKSIIDSFEKIVVIEENCGQLSFILRANYIIQIININQVTGKPFDRIFLKNKIFDIL</sequence>
<protein>
    <submittedName>
        <fullName evidence="4">2-oxoglutarate oxidoreductase subunit KorA</fullName>
        <ecNumber evidence="4">1.2.7.3</ecNumber>
    </submittedName>
</protein>
<name>A0A6J5JX41_9GAMM</name>
<dbReference type="InterPro" id="IPR002880">
    <property type="entry name" value="Pyrv_Fd/Flavodoxin_OxRdtase_N"/>
</dbReference>
<evidence type="ECO:0000313" key="5">
    <source>
        <dbReference type="Proteomes" id="UP000509549"/>
    </source>
</evidence>
<evidence type="ECO:0000259" key="3">
    <source>
        <dbReference type="Pfam" id="PF01855"/>
    </source>
</evidence>
<dbReference type="SUPFAM" id="SSF52922">
    <property type="entry name" value="TK C-terminal domain-like"/>
    <property type="match status" value="1"/>
</dbReference>
<evidence type="ECO:0000313" key="4">
    <source>
        <dbReference type="EMBL" id="CAB3976495.1"/>
    </source>
</evidence>
<dbReference type="RefSeq" id="WP_176605020.1">
    <property type="nucleotide sequence ID" value="NZ_LR794158.1"/>
</dbReference>
<dbReference type="InterPro" id="IPR009014">
    <property type="entry name" value="Transketo_C/PFOR_II"/>
</dbReference>
<dbReference type="InterPro" id="IPR029061">
    <property type="entry name" value="THDP-binding"/>
</dbReference>
<dbReference type="Gene3D" id="3.40.920.10">
    <property type="entry name" value="Pyruvate-ferredoxin oxidoreductase, PFOR, domain III"/>
    <property type="match status" value="1"/>
</dbReference>
<dbReference type="PANTHER" id="PTHR32154">
    <property type="entry name" value="PYRUVATE-FLAVODOXIN OXIDOREDUCTASE-RELATED"/>
    <property type="match status" value="1"/>
</dbReference>
<feature type="domain" description="Pyruvate/ketoisovalerate oxidoreductase catalytic" evidence="2">
    <location>
        <begin position="18"/>
        <end position="207"/>
    </location>
</feature>
<reference evidence="4 5" key="1">
    <citation type="submission" date="2020-04" db="EMBL/GenBank/DDBJ databases">
        <authorList>
            <person name="Graf S J."/>
        </authorList>
    </citation>
    <scope>NUCLEOTIDE SEQUENCE [LARGE SCALE GENOMIC DNA]</scope>
    <source>
        <strain evidence="4">1</strain>
    </source>
</reference>
<dbReference type="InterPro" id="IPR022367">
    <property type="entry name" value="2-oxoacid/accept_OxRdtase_asu"/>
</dbReference>
<dbReference type="SUPFAM" id="SSF52518">
    <property type="entry name" value="Thiamin diphosphate-binding fold (THDP-binding)"/>
    <property type="match status" value="1"/>
</dbReference>
<dbReference type="PANTHER" id="PTHR32154:SF20">
    <property type="entry name" value="2-OXOGLUTARATE OXIDOREDUCTASE SUBUNIT KORA"/>
    <property type="match status" value="1"/>
</dbReference>
<dbReference type="EC" id="1.2.7.3" evidence="4"/>